<dbReference type="SUPFAM" id="SSF48726">
    <property type="entry name" value="Immunoglobulin"/>
    <property type="match status" value="1"/>
</dbReference>
<dbReference type="InterPro" id="IPR036179">
    <property type="entry name" value="Ig-like_dom_sf"/>
</dbReference>
<feature type="region of interest" description="Disordered" evidence="3">
    <location>
        <begin position="1"/>
        <end position="51"/>
    </location>
</feature>
<dbReference type="PANTHER" id="PTHR13817">
    <property type="entry name" value="TITIN"/>
    <property type="match status" value="1"/>
</dbReference>
<evidence type="ECO:0000256" key="3">
    <source>
        <dbReference type="SAM" id="MobiDB-lite"/>
    </source>
</evidence>
<dbReference type="SUPFAM" id="SSF49265">
    <property type="entry name" value="Fibronectin type III"/>
    <property type="match status" value="1"/>
</dbReference>
<dbReference type="Proteomes" id="UP001266305">
    <property type="component" value="Unassembled WGS sequence"/>
</dbReference>
<dbReference type="InterPro" id="IPR013783">
    <property type="entry name" value="Ig-like_fold"/>
</dbReference>
<evidence type="ECO:0000313" key="5">
    <source>
        <dbReference type="EMBL" id="KAK2100479.1"/>
    </source>
</evidence>
<accession>A0ABQ9UUL3</accession>
<feature type="domain" description="Fibronectin type-III" evidence="4">
    <location>
        <begin position="216"/>
        <end position="310"/>
    </location>
</feature>
<sequence length="358" mass="39476">MGTVDRGVEEEAEGHFQTESAPLPPTFLLPCSQGNKTSARPASDAPEDAADNDEWVFDKKLLCETEGRVRVETTKDRSIFTVEGAEKEDEGIYTVTVKNPVGEDQVNLTVKVIDVPDAPAAPKISNVGEDSCMVQWEPPAYDGGQPVLGYILERKKKKSYRWMRLNFDLIRELSHEARRMIEGVVYETRVYAVNAIGMSRPSPASQPFMPVGPPSEPTHLAVEDVSDTTVSLKWRPPERVGAGGLDGYSVEYCLEGSEWVAALQGLTERTSMLVKDLPTGARLLFRVRAHNMAGSGAPVTTTEPVTVQEILRECPFVQSQDLPLTPQALGVQWRWEQPRRSCQNAGQGQKGLEPSSMH</sequence>
<keyword evidence="1" id="KW-0677">Repeat</keyword>
<proteinExistence type="predicted"/>
<dbReference type="PROSITE" id="PS50853">
    <property type="entry name" value="FN3"/>
    <property type="match status" value="2"/>
</dbReference>
<evidence type="ECO:0000259" key="4">
    <source>
        <dbReference type="PROSITE" id="PS50853"/>
    </source>
</evidence>
<dbReference type="Pfam" id="PF00041">
    <property type="entry name" value="fn3"/>
    <property type="match status" value="2"/>
</dbReference>
<dbReference type="EMBL" id="JASSZA010000010">
    <property type="protein sequence ID" value="KAK2100479.1"/>
    <property type="molecule type" value="Genomic_DNA"/>
</dbReference>
<evidence type="ECO:0000313" key="6">
    <source>
        <dbReference type="Proteomes" id="UP001266305"/>
    </source>
</evidence>
<evidence type="ECO:0000256" key="1">
    <source>
        <dbReference type="ARBA" id="ARBA00022737"/>
    </source>
</evidence>
<dbReference type="SMART" id="SM00060">
    <property type="entry name" value="FN3"/>
    <property type="match status" value="2"/>
</dbReference>
<name>A0ABQ9UUL3_SAGOE</name>
<evidence type="ECO:0000256" key="2">
    <source>
        <dbReference type="ARBA" id="ARBA00023319"/>
    </source>
</evidence>
<gene>
    <name evidence="5" type="primary">MYBPC3_1</name>
    <name evidence="5" type="ORF">P7K49_021827</name>
</gene>
<protein>
    <submittedName>
        <fullName evidence="5">Myosin-binding protein C, cardiac-type</fullName>
    </submittedName>
</protein>
<dbReference type="CDD" id="cd00063">
    <property type="entry name" value="FN3"/>
    <property type="match status" value="2"/>
</dbReference>
<reference evidence="5 6" key="1">
    <citation type="submission" date="2023-05" db="EMBL/GenBank/DDBJ databases">
        <title>B98-5 Cell Line De Novo Hybrid Assembly: An Optical Mapping Approach.</title>
        <authorList>
            <person name="Kananen K."/>
            <person name="Auerbach J.A."/>
            <person name="Kautto E."/>
            <person name="Blachly J.S."/>
        </authorList>
    </citation>
    <scope>NUCLEOTIDE SEQUENCE [LARGE SCALE GENOMIC DNA]</scope>
    <source>
        <strain evidence="5">B95-8</strain>
        <tissue evidence="5">Cell line</tissue>
    </source>
</reference>
<keyword evidence="6" id="KW-1185">Reference proteome</keyword>
<feature type="domain" description="Fibronectin type-III" evidence="4">
    <location>
        <begin position="118"/>
        <end position="214"/>
    </location>
</feature>
<dbReference type="PANTHER" id="PTHR13817:SF20">
    <property type="entry name" value="MYOSIN-BINDING PROTEIN C, CARDIAC-TYPE"/>
    <property type="match status" value="1"/>
</dbReference>
<dbReference type="Pfam" id="PF07679">
    <property type="entry name" value="I-set"/>
    <property type="match status" value="1"/>
</dbReference>
<dbReference type="Gene3D" id="2.60.40.10">
    <property type="entry name" value="Immunoglobulins"/>
    <property type="match status" value="3"/>
</dbReference>
<feature type="compositionally biased region" description="Basic and acidic residues" evidence="3">
    <location>
        <begin position="1"/>
        <end position="16"/>
    </location>
</feature>
<dbReference type="InterPro" id="IPR013098">
    <property type="entry name" value="Ig_I-set"/>
</dbReference>
<dbReference type="InterPro" id="IPR050964">
    <property type="entry name" value="Striated_Muscle_Regulatory"/>
</dbReference>
<organism evidence="5 6">
    <name type="scientific">Saguinus oedipus</name>
    <name type="common">Cotton-top tamarin</name>
    <name type="synonym">Oedipomidas oedipus</name>
    <dbReference type="NCBI Taxonomy" id="9490"/>
    <lineage>
        <taxon>Eukaryota</taxon>
        <taxon>Metazoa</taxon>
        <taxon>Chordata</taxon>
        <taxon>Craniata</taxon>
        <taxon>Vertebrata</taxon>
        <taxon>Euteleostomi</taxon>
        <taxon>Mammalia</taxon>
        <taxon>Eutheria</taxon>
        <taxon>Euarchontoglires</taxon>
        <taxon>Primates</taxon>
        <taxon>Haplorrhini</taxon>
        <taxon>Platyrrhini</taxon>
        <taxon>Cebidae</taxon>
        <taxon>Callitrichinae</taxon>
        <taxon>Saguinus</taxon>
    </lineage>
</organism>
<keyword evidence="2" id="KW-0393">Immunoglobulin domain</keyword>
<comment type="caution">
    <text evidence="5">The sequence shown here is derived from an EMBL/GenBank/DDBJ whole genome shotgun (WGS) entry which is preliminary data.</text>
</comment>
<dbReference type="InterPro" id="IPR036116">
    <property type="entry name" value="FN3_sf"/>
</dbReference>
<dbReference type="InterPro" id="IPR003961">
    <property type="entry name" value="FN3_dom"/>
</dbReference>